<dbReference type="PROSITE" id="PS51679">
    <property type="entry name" value="SAM_MT_C5"/>
    <property type="match status" value="1"/>
</dbReference>
<dbReference type="InterPro" id="IPR031303">
    <property type="entry name" value="C5_meth_CS"/>
</dbReference>
<comment type="similarity">
    <text evidence="6 7">Belongs to the class I-like SAM-binding methyltransferase superfamily. C5-methyltransferase family.</text>
</comment>
<evidence type="ECO:0000256" key="3">
    <source>
        <dbReference type="ARBA" id="ARBA00022691"/>
    </source>
</evidence>
<dbReference type="EMBL" id="JBHSCX010000020">
    <property type="protein sequence ID" value="MFC4363420.1"/>
    <property type="molecule type" value="Genomic_DNA"/>
</dbReference>
<protein>
    <recommendedName>
        <fullName evidence="8">Cytosine-specific methyltransferase</fullName>
        <ecNumber evidence="8">2.1.1.37</ecNumber>
    </recommendedName>
</protein>
<reference evidence="10" key="1">
    <citation type="journal article" date="2019" name="Int. J. Syst. Evol. Microbiol.">
        <title>The Global Catalogue of Microorganisms (GCM) 10K type strain sequencing project: providing services to taxonomists for standard genome sequencing and annotation.</title>
        <authorList>
            <consortium name="The Broad Institute Genomics Platform"/>
            <consortium name="The Broad Institute Genome Sequencing Center for Infectious Disease"/>
            <person name="Wu L."/>
            <person name="Ma J."/>
        </authorList>
    </citation>
    <scope>NUCLEOTIDE SEQUENCE [LARGE SCALE GENOMIC DNA]</scope>
    <source>
        <strain evidence="10">CECT 8570</strain>
    </source>
</reference>
<dbReference type="InterPro" id="IPR050750">
    <property type="entry name" value="C5-MTase"/>
</dbReference>
<dbReference type="PANTHER" id="PTHR46098">
    <property type="entry name" value="TRNA (CYTOSINE(38)-C(5))-METHYLTRANSFERASE"/>
    <property type="match status" value="1"/>
</dbReference>
<dbReference type="GO" id="GO:0003886">
    <property type="term" value="F:DNA (cytosine-5-)-methyltransferase activity"/>
    <property type="evidence" value="ECO:0007669"/>
    <property type="project" value="UniProtKB-EC"/>
</dbReference>
<keyword evidence="1 6" id="KW-0489">Methyltransferase</keyword>
<dbReference type="NCBIfam" id="TIGR00675">
    <property type="entry name" value="dcm"/>
    <property type="match status" value="1"/>
</dbReference>
<dbReference type="InterPro" id="IPR029063">
    <property type="entry name" value="SAM-dependent_MTases_sf"/>
</dbReference>
<keyword evidence="3 6" id="KW-0949">S-adenosyl-L-methionine</keyword>
<comment type="catalytic activity">
    <reaction evidence="5 8">
        <text>a 2'-deoxycytidine in DNA + S-adenosyl-L-methionine = a 5-methyl-2'-deoxycytidine in DNA + S-adenosyl-L-homocysteine + H(+)</text>
        <dbReference type="Rhea" id="RHEA:13681"/>
        <dbReference type="Rhea" id="RHEA-COMP:11369"/>
        <dbReference type="Rhea" id="RHEA-COMP:11370"/>
        <dbReference type="ChEBI" id="CHEBI:15378"/>
        <dbReference type="ChEBI" id="CHEBI:57856"/>
        <dbReference type="ChEBI" id="CHEBI:59789"/>
        <dbReference type="ChEBI" id="CHEBI:85452"/>
        <dbReference type="ChEBI" id="CHEBI:85454"/>
        <dbReference type="EC" id="2.1.1.37"/>
    </reaction>
</comment>
<keyword evidence="4" id="KW-0680">Restriction system</keyword>
<evidence type="ECO:0000256" key="8">
    <source>
        <dbReference type="RuleBase" id="RU000417"/>
    </source>
</evidence>
<evidence type="ECO:0000256" key="5">
    <source>
        <dbReference type="ARBA" id="ARBA00047422"/>
    </source>
</evidence>
<dbReference type="SUPFAM" id="SSF53335">
    <property type="entry name" value="S-adenosyl-L-methionine-dependent methyltransferases"/>
    <property type="match status" value="1"/>
</dbReference>
<dbReference type="PRINTS" id="PR00105">
    <property type="entry name" value="C5METTRFRASE"/>
</dbReference>
<dbReference type="PROSITE" id="PS00094">
    <property type="entry name" value="C5_MTASE_1"/>
    <property type="match status" value="1"/>
</dbReference>
<dbReference type="GO" id="GO:0032259">
    <property type="term" value="P:methylation"/>
    <property type="evidence" value="ECO:0007669"/>
    <property type="project" value="UniProtKB-KW"/>
</dbReference>
<organism evidence="9 10">
    <name type="scientific">Simiduia curdlanivorans</name>
    <dbReference type="NCBI Taxonomy" id="1492769"/>
    <lineage>
        <taxon>Bacteria</taxon>
        <taxon>Pseudomonadati</taxon>
        <taxon>Pseudomonadota</taxon>
        <taxon>Gammaproteobacteria</taxon>
        <taxon>Cellvibrionales</taxon>
        <taxon>Cellvibrionaceae</taxon>
        <taxon>Simiduia</taxon>
    </lineage>
</organism>
<feature type="active site" evidence="6">
    <location>
        <position position="188"/>
    </location>
</feature>
<dbReference type="Proteomes" id="UP001595840">
    <property type="component" value="Unassembled WGS sequence"/>
</dbReference>
<evidence type="ECO:0000313" key="9">
    <source>
        <dbReference type="EMBL" id="MFC4363420.1"/>
    </source>
</evidence>
<evidence type="ECO:0000256" key="7">
    <source>
        <dbReference type="RuleBase" id="RU000416"/>
    </source>
</evidence>
<dbReference type="Pfam" id="PF00145">
    <property type="entry name" value="DNA_methylase"/>
    <property type="match status" value="2"/>
</dbReference>
<name>A0ABV8V892_9GAMM</name>
<dbReference type="PANTHER" id="PTHR46098:SF1">
    <property type="entry name" value="TRNA (CYTOSINE(38)-C(5))-METHYLTRANSFERASE"/>
    <property type="match status" value="1"/>
</dbReference>
<evidence type="ECO:0000256" key="2">
    <source>
        <dbReference type="ARBA" id="ARBA00022679"/>
    </source>
</evidence>
<evidence type="ECO:0000256" key="6">
    <source>
        <dbReference type="PROSITE-ProRule" id="PRU01016"/>
    </source>
</evidence>
<proteinExistence type="inferred from homology"/>
<dbReference type="InterPro" id="IPR001525">
    <property type="entry name" value="C5_MeTfrase"/>
</dbReference>
<evidence type="ECO:0000256" key="4">
    <source>
        <dbReference type="ARBA" id="ARBA00022747"/>
    </source>
</evidence>
<dbReference type="InterPro" id="IPR018117">
    <property type="entry name" value="C5_DNA_meth_AS"/>
</dbReference>
<dbReference type="PROSITE" id="PS00095">
    <property type="entry name" value="C5_MTASE_2"/>
    <property type="match status" value="1"/>
</dbReference>
<dbReference type="Gene3D" id="3.90.120.30">
    <property type="match status" value="1"/>
</dbReference>
<accession>A0ABV8V892</accession>
<dbReference type="EC" id="2.1.1.37" evidence="8"/>
<sequence>MNQQAKNLHLNEALHLFELFDWWYPQKLVEETGLKADRVKYLIKLRKEFKTAAKENQSKLTIEQTYILENFSQGLSFHEYKKLQELLPTSVDGNKFLFVDLFAGIGGIRKPFSKVGGKCVLTCEWDEYAQKTYKANWQSCEEHQFVSDIKTITQPKDQDDTPLTGKKQANYIAKAMPDHDVLLAGFPCQPFSIAGVSKKNALNRVHGFDCPDQGQLFFDICRILMVKQPPVAVLENVKNLKSHNNGTTFQVIKEVISNLPDHQETLFSKKIFKDKQAYWIANLNDDKPDPKIIDGIHYVPQHRERIVLLCIRADIVKKLDLDKKIDLRDIPKPQSRPTLKDILEPNTKVDDKYTLTPKLWQYLYNYAAKHKAKGNGFGYGMVTRNTTDVTRTLSARYYKDGSEILINQDDMKTDKLKCGRPRRMTPQECSRLMGFVSKDEEFKIPVSDTRAYKQFGNSVVVPVFQAVADLISPYLTTIIKSNE</sequence>
<evidence type="ECO:0000313" key="10">
    <source>
        <dbReference type="Proteomes" id="UP001595840"/>
    </source>
</evidence>
<dbReference type="RefSeq" id="WP_290261204.1">
    <property type="nucleotide sequence ID" value="NZ_JAUFQG010000004.1"/>
</dbReference>
<dbReference type="Gene3D" id="3.40.50.150">
    <property type="entry name" value="Vaccinia Virus protein VP39"/>
    <property type="match status" value="1"/>
</dbReference>
<keyword evidence="2 6" id="KW-0808">Transferase</keyword>
<comment type="caution">
    <text evidence="9">The sequence shown here is derived from an EMBL/GenBank/DDBJ whole genome shotgun (WGS) entry which is preliminary data.</text>
</comment>
<keyword evidence="10" id="KW-1185">Reference proteome</keyword>
<gene>
    <name evidence="9" type="primary">dcm</name>
    <name evidence="9" type="ORF">ACFOX3_13980</name>
</gene>
<evidence type="ECO:0000256" key="1">
    <source>
        <dbReference type="ARBA" id="ARBA00022603"/>
    </source>
</evidence>